<evidence type="ECO:0000313" key="9">
    <source>
        <dbReference type="Proteomes" id="UP001151582"/>
    </source>
</evidence>
<dbReference type="CDD" id="cd00078">
    <property type="entry name" value="HECTc"/>
    <property type="match status" value="1"/>
</dbReference>
<dbReference type="OrthoDB" id="8068875at2759"/>
<dbReference type="Pfam" id="PF00632">
    <property type="entry name" value="HECT"/>
    <property type="match status" value="1"/>
</dbReference>
<dbReference type="InterPro" id="IPR035983">
    <property type="entry name" value="Hect_E3_ubiquitin_ligase"/>
</dbReference>
<comment type="catalytic activity">
    <reaction evidence="1">
        <text>S-ubiquitinyl-[E2 ubiquitin-conjugating enzyme]-L-cysteine + [acceptor protein]-L-lysine = [E2 ubiquitin-conjugating enzyme]-L-cysteine + N(6)-ubiquitinyl-[acceptor protein]-L-lysine.</text>
        <dbReference type="EC" id="2.3.2.26"/>
    </reaction>
</comment>
<dbReference type="PANTHER" id="PTHR45700">
    <property type="entry name" value="UBIQUITIN-PROTEIN LIGASE E3C"/>
    <property type="match status" value="1"/>
</dbReference>
<feature type="active site" description="Glycyl thioester intermediate" evidence="5">
    <location>
        <position position="1047"/>
    </location>
</feature>
<dbReference type="GO" id="GO:0061630">
    <property type="term" value="F:ubiquitin protein ligase activity"/>
    <property type="evidence" value="ECO:0007669"/>
    <property type="project" value="UniProtKB-EC"/>
</dbReference>
<dbReference type="InterPro" id="IPR000569">
    <property type="entry name" value="HECT_dom"/>
</dbReference>
<dbReference type="CDD" id="cd00586">
    <property type="entry name" value="4HBT"/>
    <property type="match status" value="1"/>
</dbReference>
<accession>A0A9W8EDA3</accession>
<evidence type="ECO:0000259" key="7">
    <source>
        <dbReference type="PROSITE" id="PS50237"/>
    </source>
</evidence>
<dbReference type="EC" id="2.3.2.26" evidence="2"/>
<dbReference type="PANTHER" id="PTHR45700:SF2">
    <property type="entry name" value="UBIQUITIN-PROTEIN LIGASE E3C"/>
    <property type="match status" value="1"/>
</dbReference>
<dbReference type="EMBL" id="JANBQB010000208">
    <property type="protein sequence ID" value="KAJ1979654.1"/>
    <property type="molecule type" value="Genomic_DNA"/>
</dbReference>
<evidence type="ECO:0000256" key="3">
    <source>
        <dbReference type="ARBA" id="ARBA00022679"/>
    </source>
</evidence>
<feature type="region of interest" description="Disordered" evidence="6">
    <location>
        <begin position="630"/>
        <end position="662"/>
    </location>
</feature>
<evidence type="ECO:0000256" key="4">
    <source>
        <dbReference type="ARBA" id="ARBA00022786"/>
    </source>
</evidence>
<dbReference type="InterPro" id="IPR029069">
    <property type="entry name" value="HotDog_dom_sf"/>
</dbReference>
<gene>
    <name evidence="8" type="primary">HUL5</name>
    <name evidence="8" type="ORF">H4R34_002740</name>
</gene>
<evidence type="ECO:0000256" key="1">
    <source>
        <dbReference type="ARBA" id="ARBA00000885"/>
    </source>
</evidence>
<dbReference type="Proteomes" id="UP001151582">
    <property type="component" value="Unassembled WGS sequence"/>
</dbReference>
<keyword evidence="9" id="KW-1185">Reference proteome</keyword>
<dbReference type="Pfam" id="PF13279">
    <property type="entry name" value="4HBT_2"/>
    <property type="match status" value="1"/>
</dbReference>
<dbReference type="PROSITE" id="PS50237">
    <property type="entry name" value="HECT"/>
    <property type="match status" value="1"/>
</dbReference>
<dbReference type="PROSITE" id="PS50096">
    <property type="entry name" value="IQ"/>
    <property type="match status" value="1"/>
</dbReference>
<name>A0A9W8EDA3_9FUNG</name>
<keyword evidence="8" id="KW-0436">Ligase</keyword>
<feature type="compositionally biased region" description="Low complexity" evidence="6">
    <location>
        <begin position="376"/>
        <end position="390"/>
    </location>
</feature>
<feature type="region of interest" description="Disordered" evidence="6">
    <location>
        <begin position="358"/>
        <end position="390"/>
    </location>
</feature>
<feature type="domain" description="HECT" evidence="7">
    <location>
        <begin position="746"/>
        <end position="1063"/>
    </location>
</feature>
<evidence type="ECO:0000256" key="2">
    <source>
        <dbReference type="ARBA" id="ARBA00012485"/>
    </source>
</evidence>
<protein>
    <recommendedName>
        <fullName evidence="2">HECT-type E3 ubiquitin transferase</fullName>
        <ecNumber evidence="2">2.3.2.26</ecNumber>
    </recommendedName>
</protein>
<evidence type="ECO:0000313" key="8">
    <source>
        <dbReference type="EMBL" id="KAJ1979654.1"/>
    </source>
</evidence>
<sequence length="1381" mass="155181">MFSFEGKFKSRRAISLGGAKKEDKALLLRRAQEQRQRRDRERRQAQAAVTIQATYRSHAARQATRQRQRVAWDEAIRHVSSDTLGRTQSTSLDTIVCLLQSLVFFFDPSLDYPRIRDMTDLCQASTQSSIETLVWTTLANAPSKAATLGKWLVLLLRTVHHASTTADLPTARLAAKGLAQWLEALARRHQNCHHHSDHAPDAVISFATHWGWWRIMATALSDLSSNTSWAHDDVATLQFELGRCITLAVVADSSPRMMRLLIAQLLTQCLWTSTPLHRSHADYSFPLAVLLGLLNHTMVSTLIPKHPPEAHFFLFANLVTLGEQCLGPDVPSAILLNYVTALDRVLALVSLTMLDQDSPATKAEDSEDDADEERNSATSRLRSAPSSLPPSAVLARLHPNCLLQLRQTVERLVSSSMLAQVANLLTTHPKPALGFFASVMAQWPAAKPKVLQYLLYQHSSPILANLWQQLSHSVLLPQLVASHHVPTSAFQSAALQFDWTLYYLLCEALSRYLVTMGDDELFESSSQQPLGSQEHLITLSMASRNVAFALLWQPTLVQTLATTGAGSYTALRDISVTLVRQLHDLDARCSFTPSDHWIVKPEIDVSQKAERLVEMQMAQDEQEALANTTASMGEGGEEERNMEGASPLLGSRGQSRHTHGNSILATLSPRRQDTRLHALWSILETIPFVVKFESRVHLFREFIRQDYQVLDGSDWSSGHPALHATIRRDHVFEDGFNQLNPLGSQLRRRIGIGFVDQFGMHEAGIDGGGVFKEFFNVLTKVAFGANSGLFLHTPDRRLYPNPHAYSRQASQLAYYEFLGRVMGKALYQGVVVEVAFAPFFLNKWLGKTNYVNDLASLDPTLYHGLMELKRYPGDTEVDFALNFTITNEDFGRMKTVDLLPHGSQVPVTNTNRVQYLYLVANYRLNVQMQRQCQAFLKGLSDLIDKRWLQLFDGRELQVLISGASVPIDLDDLQQNTRYLGHYSAQHPVIERFWRVVRQFSEEEKRLLLKFVTSCSRPPLLGFKELHPNVAIQSSGEESDRLPSASTCLNLLKLPEFPTDELMKRCTHGVQNDYGTPLPHSLSDVTANYRGGNFWEEWWVSKVYIARMLTMLPLPSLLSARLGPGAQPTRAIRWYQVVGRQRSLALAAGRQLPTTASLAHFTLPVCKADTHATHALATRPWETRSFSTSPLSPQETNFRGQQFLKHLLQQNWVITNDTFASALPVPVQRLVQAYPSVINLPIQWGTQDPFGHFNNVSYLRSFESGRLDYMGRLGQHMPAPEFEDFNYARGIGPIVKKLSCKYKQILEFPDTVAVATRITNIGKDRATMESILVSHKTGSVAAVSECEMVCYDYRHATKADIPEYLLQAFHAVNTDLWEVSTQ</sequence>
<dbReference type="SUPFAM" id="SSF54637">
    <property type="entry name" value="Thioesterase/thiol ester dehydrase-isomerase"/>
    <property type="match status" value="1"/>
</dbReference>
<evidence type="ECO:0000256" key="5">
    <source>
        <dbReference type="PROSITE-ProRule" id="PRU00104"/>
    </source>
</evidence>
<dbReference type="Gene3D" id="3.30.2410.10">
    <property type="entry name" value="Hect, E3 ligase catalytic domain"/>
    <property type="match status" value="1"/>
</dbReference>
<dbReference type="Gene3D" id="3.10.129.10">
    <property type="entry name" value="Hotdog Thioesterase"/>
    <property type="match status" value="1"/>
</dbReference>
<dbReference type="GO" id="GO:0006511">
    <property type="term" value="P:ubiquitin-dependent protein catabolic process"/>
    <property type="evidence" value="ECO:0007669"/>
    <property type="project" value="TreeGrafter"/>
</dbReference>
<reference evidence="8" key="1">
    <citation type="submission" date="2022-07" db="EMBL/GenBank/DDBJ databases">
        <title>Phylogenomic reconstructions and comparative analyses of Kickxellomycotina fungi.</title>
        <authorList>
            <person name="Reynolds N.K."/>
            <person name="Stajich J.E."/>
            <person name="Barry K."/>
            <person name="Grigoriev I.V."/>
            <person name="Crous P."/>
            <person name="Smith M.E."/>
        </authorList>
    </citation>
    <scope>NUCLEOTIDE SEQUENCE</scope>
    <source>
        <strain evidence="8">RSA 567</strain>
    </source>
</reference>
<dbReference type="FunFam" id="3.30.2410.10:FF:000011">
    <property type="entry name" value="Putative Ubiquitin-protein ligase E3C"/>
    <property type="match status" value="1"/>
</dbReference>
<dbReference type="FunFam" id="3.30.2160.10:FF:000002">
    <property type="entry name" value="Putative Ubiquitin-protein ligase E3C"/>
    <property type="match status" value="1"/>
</dbReference>
<dbReference type="GO" id="GO:0016874">
    <property type="term" value="F:ligase activity"/>
    <property type="evidence" value="ECO:0007669"/>
    <property type="project" value="UniProtKB-KW"/>
</dbReference>
<dbReference type="Gene3D" id="3.30.2160.10">
    <property type="entry name" value="Hect, E3 ligase catalytic domain"/>
    <property type="match status" value="1"/>
</dbReference>
<proteinExistence type="predicted"/>
<keyword evidence="3 8" id="KW-0808">Transferase</keyword>
<keyword evidence="4 5" id="KW-0833">Ubl conjugation pathway</keyword>
<dbReference type="GO" id="GO:0000209">
    <property type="term" value="P:protein polyubiquitination"/>
    <property type="evidence" value="ECO:0007669"/>
    <property type="project" value="InterPro"/>
</dbReference>
<keyword evidence="8" id="KW-0012">Acyltransferase</keyword>
<evidence type="ECO:0000256" key="6">
    <source>
        <dbReference type="SAM" id="MobiDB-lite"/>
    </source>
</evidence>
<dbReference type="Gene3D" id="3.90.1750.10">
    <property type="entry name" value="Hect, E3 ligase catalytic domains"/>
    <property type="match status" value="1"/>
</dbReference>
<comment type="caution">
    <text evidence="8">The sequence shown here is derived from an EMBL/GenBank/DDBJ whole genome shotgun (WGS) entry which is preliminary data.</text>
</comment>
<dbReference type="SUPFAM" id="SSF56204">
    <property type="entry name" value="Hect, E3 ligase catalytic domain"/>
    <property type="match status" value="1"/>
</dbReference>
<dbReference type="SMART" id="SM00119">
    <property type="entry name" value="HECTc"/>
    <property type="match status" value="1"/>
</dbReference>
<dbReference type="CDD" id="cd23767">
    <property type="entry name" value="IQCD"/>
    <property type="match status" value="1"/>
</dbReference>
<organism evidence="8 9">
    <name type="scientific">Dimargaris verticillata</name>
    <dbReference type="NCBI Taxonomy" id="2761393"/>
    <lineage>
        <taxon>Eukaryota</taxon>
        <taxon>Fungi</taxon>
        <taxon>Fungi incertae sedis</taxon>
        <taxon>Zoopagomycota</taxon>
        <taxon>Kickxellomycotina</taxon>
        <taxon>Dimargaritomycetes</taxon>
        <taxon>Dimargaritales</taxon>
        <taxon>Dimargaritaceae</taxon>
        <taxon>Dimargaris</taxon>
    </lineage>
</organism>
<dbReference type="InterPro" id="IPR044611">
    <property type="entry name" value="E3A/B/C-like"/>
</dbReference>